<evidence type="ECO:0000256" key="1">
    <source>
        <dbReference type="SAM" id="MobiDB-lite"/>
    </source>
</evidence>
<feature type="region of interest" description="Disordered" evidence="1">
    <location>
        <begin position="569"/>
        <end position="608"/>
    </location>
</feature>
<keyword evidence="3" id="KW-1185">Reference proteome</keyword>
<dbReference type="OrthoDB" id="494673at2759"/>
<organism evidence="2 3">
    <name type="scientific">Ostreobium quekettii</name>
    <dbReference type="NCBI Taxonomy" id="121088"/>
    <lineage>
        <taxon>Eukaryota</taxon>
        <taxon>Viridiplantae</taxon>
        <taxon>Chlorophyta</taxon>
        <taxon>core chlorophytes</taxon>
        <taxon>Ulvophyceae</taxon>
        <taxon>TCBD clade</taxon>
        <taxon>Bryopsidales</taxon>
        <taxon>Ostreobineae</taxon>
        <taxon>Ostreobiaceae</taxon>
        <taxon>Ostreobium</taxon>
    </lineage>
</organism>
<evidence type="ECO:0000313" key="3">
    <source>
        <dbReference type="Proteomes" id="UP000708148"/>
    </source>
</evidence>
<evidence type="ECO:0000313" key="2">
    <source>
        <dbReference type="EMBL" id="CAD7699665.1"/>
    </source>
</evidence>
<dbReference type="Proteomes" id="UP000708148">
    <property type="component" value="Unassembled WGS sequence"/>
</dbReference>
<dbReference type="AlphaFoldDB" id="A0A8S1IY51"/>
<dbReference type="EMBL" id="CAJHUC010001085">
    <property type="protein sequence ID" value="CAD7699665.1"/>
    <property type="molecule type" value="Genomic_DNA"/>
</dbReference>
<proteinExistence type="predicted"/>
<gene>
    <name evidence="2" type="ORF">OSTQU699_LOCUS5024</name>
</gene>
<accession>A0A8S1IY51</accession>
<feature type="compositionally biased region" description="Gly residues" evidence="1">
    <location>
        <begin position="570"/>
        <end position="594"/>
    </location>
</feature>
<name>A0A8S1IY51_9CHLO</name>
<protein>
    <submittedName>
        <fullName evidence="2">Uncharacterized protein</fullName>
    </submittedName>
</protein>
<comment type="caution">
    <text evidence="2">The sequence shown here is derived from an EMBL/GenBank/DDBJ whole genome shotgun (WGS) entry which is preliminary data.</text>
</comment>
<dbReference type="Gene3D" id="1.10.287.940">
    <property type="entry name" value="atp-gated p2x4 ion channel"/>
    <property type="match status" value="1"/>
</dbReference>
<sequence>MSGCCCWPPPKWCGVFAFLGNFATPKIVLIKDWRLGGLLWGLKILIAIYIVFDLFTKQAYLELLTPTGTITPLNSNNSGDPLFIKLGKELSPDTHPYCFDQSRYSFEWGGGVYKDFECIWATPASIASKGETETFFTTYMTLDKTFLVKPLSDGSCPRPGTGQVPEGSEELAQTTDVCVYEKLEHIFPVEPEFTSMSFLHSYSTLYLKGSNPKTYIRNPNYEDGGKIEITKGNAVDRNLTTWLKVAGIDLDATLDKQPYKGELNPIFKGNNNTSYPNVRLSGIVIDVTLNYYQRKLAPEPYKSTLKGKSDSVVCIIDLEPKLRWSLKGADVRYMITNAEGPIFMHPNGTTQGAPGEVVASEVNFKRQGLQFRFSVGGQIGRFSTRALVTALVTYSVMLSIAQTITTFTALYGLGISSALYKEFILETVLWRKEYARFAAQALVAGYAFMRYDKDASFKLSRKEIFNQLKIYFGGDLSEDKVAAMADFLMRHGEDDEDDEENTKYSTINVFEWIEIFTEGKVSVKSLERLIDQEYKDPKVREGLVRLAMQPSKMAAPLESASATTPLLAGGSAGDDYGAGGGGYGAGGGGYGAGGTDESKGDVSSYPVT</sequence>
<reference evidence="2" key="1">
    <citation type="submission" date="2020-12" db="EMBL/GenBank/DDBJ databases">
        <authorList>
            <person name="Iha C."/>
        </authorList>
    </citation>
    <scope>NUCLEOTIDE SEQUENCE</scope>
</reference>